<evidence type="ECO:0000313" key="2">
    <source>
        <dbReference type="RefSeq" id="XP_010242755.1"/>
    </source>
</evidence>
<name>A0A1U7YRF6_NELNU</name>
<accession>A0A1U7YRF6</accession>
<dbReference type="SUPFAM" id="SSF81901">
    <property type="entry name" value="HCP-like"/>
    <property type="match status" value="1"/>
</dbReference>
<dbReference type="InterPro" id="IPR057136">
    <property type="entry name" value="At2g35280_TPR_dom"/>
</dbReference>
<dbReference type="KEGG" id="nnu:104587025"/>
<dbReference type="SUPFAM" id="SSF81383">
    <property type="entry name" value="F-box domain"/>
    <property type="match status" value="1"/>
</dbReference>
<dbReference type="InterPro" id="IPR001810">
    <property type="entry name" value="F-box_dom"/>
</dbReference>
<gene>
    <name evidence="2" type="primary">LOC104587025</name>
</gene>
<dbReference type="PANTHER" id="PTHR33784:SF10">
    <property type="entry name" value="F-BOX PROTEIN"/>
    <property type="match status" value="1"/>
</dbReference>
<dbReference type="eggNOG" id="KOG0851">
    <property type="taxonomic scope" value="Eukaryota"/>
</dbReference>
<dbReference type="STRING" id="4432.A0A1U7YRF6"/>
<dbReference type="InterPro" id="IPR036047">
    <property type="entry name" value="F-box-like_dom_sf"/>
</dbReference>
<dbReference type="PANTHER" id="PTHR33784">
    <property type="entry name" value="OS05G0482100 PROTEIN"/>
    <property type="match status" value="1"/>
</dbReference>
<dbReference type="FunCoup" id="A0A1U7YRF6">
    <property type="interactions" value="147"/>
</dbReference>
<reference evidence="2" key="1">
    <citation type="submission" date="2025-08" db="UniProtKB">
        <authorList>
            <consortium name="RefSeq"/>
        </authorList>
    </citation>
    <scope>IDENTIFICATION</scope>
</reference>
<dbReference type="OrthoDB" id="1865546at2759"/>
<evidence type="ECO:0000313" key="1">
    <source>
        <dbReference type="Proteomes" id="UP000189703"/>
    </source>
</evidence>
<dbReference type="AlphaFoldDB" id="A0A1U7YRF6"/>
<dbReference type="RefSeq" id="XP_010242755.1">
    <property type="nucleotide sequence ID" value="XM_010244453.1"/>
</dbReference>
<dbReference type="Pfam" id="PF23310">
    <property type="entry name" value="TPR_27"/>
    <property type="match status" value="1"/>
</dbReference>
<keyword evidence="1" id="KW-1185">Reference proteome</keyword>
<sequence>MESLPDDLVVEILGHVASSSLSDLFNAKLSCSSFKELAEEKLILRSVSLDTKASWKNPKKYASYFSDCLMAENPHACYLQGLGDYFSENRIDSGLELLQKAVSLGHQEATYLLGLIWFSCEATELQGIQLLNRLDNAKFKDANFEECQRRLKKNLREVFLNKRLCRRVIPCTKPNCRNNGTSGVLRRGEWTWEDRRDNNNSFCCQSCKWVIELNRFCDEFF</sequence>
<dbReference type="PROSITE" id="PS50181">
    <property type="entry name" value="FBOX"/>
    <property type="match status" value="1"/>
</dbReference>
<protein>
    <submittedName>
        <fullName evidence="2">F-box protein At1g67623</fullName>
    </submittedName>
</protein>
<organism evidence="1 2">
    <name type="scientific">Nelumbo nucifera</name>
    <name type="common">Sacred lotus</name>
    <dbReference type="NCBI Taxonomy" id="4432"/>
    <lineage>
        <taxon>Eukaryota</taxon>
        <taxon>Viridiplantae</taxon>
        <taxon>Streptophyta</taxon>
        <taxon>Embryophyta</taxon>
        <taxon>Tracheophyta</taxon>
        <taxon>Spermatophyta</taxon>
        <taxon>Magnoliopsida</taxon>
        <taxon>Proteales</taxon>
        <taxon>Nelumbonaceae</taxon>
        <taxon>Nelumbo</taxon>
    </lineage>
</organism>
<dbReference type="OMA" id="ICNHRGK"/>
<dbReference type="Proteomes" id="UP000189703">
    <property type="component" value="Unplaced"/>
</dbReference>
<proteinExistence type="predicted"/>
<dbReference type="GeneID" id="104587025"/>
<dbReference type="InterPro" id="IPR040338">
    <property type="entry name" value="At1g67623-like"/>
</dbReference>